<dbReference type="GO" id="GO:0009409">
    <property type="term" value="P:response to cold"/>
    <property type="evidence" value="ECO:0007669"/>
    <property type="project" value="InterPro"/>
</dbReference>
<dbReference type="GO" id="GO:0042752">
    <property type="term" value="P:regulation of circadian rhythm"/>
    <property type="evidence" value="ECO:0007669"/>
    <property type="project" value="InterPro"/>
</dbReference>
<proteinExistence type="predicted"/>
<comment type="caution">
    <text evidence="1">The sequence shown here is derived from an EMBL/GenBank/DDBJ whole genome shotgun (WGS) entry which is preliminary data.</text>
</comment>
<evidence type="ECO:0000313" key="2">
    <source>
        <dbReference type="Proteomes" id="UP001359559"/>
    </source>
</evidence>
<dbReference type="InterPro" id="IPR044678">
    <property type="entry name" value="COR27/28"/>
</dbReference>
<keyword evidence="2" id="KW-1185">Reference proteome</keyword>
<dbReference type="AlphaFoldDB" id="A0AAN9KLB6"/>
<dbReference type="PANTHER" id="PTHR33676">
    <property type="entry name" value="COLD REGULATED PROTEIN 27"/>
    <property type="match status" value="1"/>
</dbReference>
<gene>
    <name evidence="1" type="ORF">RJT34_04598</name>
</gene>
<dbReference type="EMBL" id="JAYKXN010000001">
    <property type="protein sequence ID" value="KAK7319870.1"/>
    <property type="molecule type" value="Genomic_DNA"/>
</dbReference>
<evidence type="ECO:0000313" key="1">
    <source>
        <dbReference type="EMBL" id="KAK7319870.1"/>
    </source>
</evidence>
<dbReference type="Proteomes" id="UP001359559">
    <property type="component" value="Unassembled WGS sequence"/>
</dbReference>
<reference evidence="1 2" key="1">
    <citation type="submission" date="2024-01" db="EMBL/GenBank/DDBJ databases">
        <title>The genomes of 5 underutilized Papilionoideae crops provide insights into root nodulation and disease resistance.</title>
        <authorList>
            <person name="Yuan L."/>
        </authorList>
    </citation>
    <scope>NUCLEOTIDE SEQUENCE [LARGE SCALE GENOMIC DNA]</scope>
    <source>
        <strain evidence="1">LY-2023</strain>
        <tissue evidence="1">Leaf</tissue>
    </source>
</reference>
<name>A0AAN9KLB6_CLITE</name>
<accession>A0AAN9KLB6</accession>
<protein>
    <submittedName>
        <fullName evidence="1">Uncharacterized protein</fullName>
    </submittedName>
</protein>
<dbReference type="PANTHER" id="PTHR33676:SF17">
    <property type="entry name" value="COLD-REGULATED PROTEIN 28"/>
    <property type="match status" value="1"/>
</dbReference>
<organism evidence="1 2">
    <name type="scientific">Clitoria ternatea</name>
    <name type="common">Butterfly pea</name>
    <dbReference type="NCBI Taxonomy" id="43366"/>
    <lineage>
        <taxon>Eukaryota</taxon>
        <taxon>Viridiplantae</taxon>
        <taxon>Streptophyta</taxon>
        <taxon>Embryophyta</taxon>
        <taxon>Tracheophyta</taxon>
        <taxon>Spermatophyta</taxon>
        <taxon>Magnoliopsida</taxon>
        <taxon>eudicotyledons</taxon>
        <taxon>Gunneridae</taxon>
        <taxon>Pentapetalae</taxon>
        <taxon>rosids</taxon>
        <taxon>fabids</taxon>
        <taxon>Fabales</taxon>
        <taxon>Fabaceae</taxon>
        <taxon>Papilionoideae</taxon>
        <taxon>50 kb inversion clade</taxon>
        <taxon>NPAAA clade</taxon>
        <taxon>indigoferoid/millettioid clade</taxon>
        <taxon>Phaseoleae</taxon>
        <taxon>Clitoria</taxon>
    </lineage>
</organism>
<sequence>MEEEDLLVLHSPQDPQSLPEFTPSSCESSAITLDNNSKHSSHRCTPAPFLQDETVSIISLFDSRSFHRFCVLLFTVFIREIVLCTFRLLYGLTMDAKAFVINFDHSTTWTDQQHRLYISSLEASFVNELHRSMRLRGLGLQNNTDEAYKRRTLQSSLNMPSKSLALQDGCQKISLERVAPILESTADSHVLAGSQIGLTSIDRGCTLGDHNTNDHRLLCDEEVHARGCSTFIERSQRSFEKQGGVQHSSKRSQSPFHHDLVCRTAEVTDQNFNEEDARSSHMPMVKRLKTAAADGFGLDQIVPFGKIHTPDVSTGIDSTSEYKGHELLSEPTESYHSQIHQIADLVHGILFNQYTVGGRKFGYGHLMLLLNFLANYSLQILDLGQVVCGNGSLIAVSRRPEAADTQLQHFSSKARLKNLETQ</sequence>